<sequence>MESLFVVLILLVLLNSLLRLTFVKWWHSLLYAIVVALFIGSTWQLGTLQSKTQWLEWLYATETLQDLSVLVTFEALLHISYVFAHLQSILGTPIQKWYAKLIEYYPPLLLFPALFYILTQLFFHLTGTDFSLIAYSTIGGVLVLIPLLTQLLKYLFPEEELRLELSFIFNLFVCITGFIATASAETVYSPQRLEHPDIRALLIGLCLFSSLFIIGYSIGKYRQNKKVNI</sequence>
<dbReference type="STRING" id="1122973.GCA_000379925_01371"/>
<organism evidence="1 2">
    <name type="scientific">Porphyromonas levii</name>
    <dbReference type="NCBI Taxonomy" id="28114"/>
    <lineage>
        <taxon>Bacteria</taxon>
        <taxon>Pseudomonadati</taxon>
        <taxon>Bacteroidota</taxon>
        <taxon>Bacteroidia</taxon>
        <taxon>Bacteroidales</taxon>
        <taxon>Porphyromonadaceae</taxon>
        <taxon>Porphyromonas</taxon>
    </lineage>
</organism>
<accession>A0A4Y8WR54</accession>
<comment type="caution">
    <text evidence="1">The sequence shown here is derived from an EMBL/GenBank/DDBJ whole genome shotgun (WGS) entry which is preliminary data.</text>
</comment>
<gene>
    <name evidence="1" type="ORF">E4P47_04830</name>
</gene>
<dbReference type="OrthoDB" id="1047589at2"/>
<protein>
    <submittedName>
        <fullName evidence="1">Uncharacterized protein</fullName>
    </submittedName>
</protein>
<name>A0A4Y8WR54_9PORP</name>
<dbReference type="EMBL" id="SPNC01000056">
    <property type="protein sequence ID" value="TFH95309.1"/>
    <property type="molecule type" value="Genomic_DNA"/>
</dbReference>
<dbReference type="AlphaFoldDB" id="A0A4Y8WR54"/>
<proteinExistence type="predicted"/>
<dbReference type="RefSeq" id="WP_134849919.1">
    <property type="nucleotide sequence ID" value="NZ_CP197400.1"/>
</dbReference>
<reference evidence="1 2" key="1">
    <citation type="submission" date="2019-03" db="EMBL/GenBank/DDBJ databases">
        <title>Porphyromonas levii Isolated from the Uterus of Dairy Cows.</title>
        <authorList>
            <person name="Francis A.M."/>
        </authorList>
    </citation>
    <scope>NUCLEOTIDE SEQUENCE [LARGE SCALE GENOMIC DNA]</scope>
    <source>
        <strain evidence="1 2">AF5678</strain>
    </source>
</reference>
<evidence type="ECO:0000313" key="1">
    <source>
        <dbReference type="EMBL" id="TFH95309.1"/>
    </source>
</evidence>
<keyword evidence="2" id="KW-1185">Reference proteome</keyword>
<dbReference type="Proteomes" id="UP000297225">
    <property type="component" value="Unassembled WGS sequence"/>
</dbReference>
<evidence type="ECO:0000313" key="2">
    <source>
        <dbReference type="Proteomes" id="UP000297225"/>
    </source>
</evidence>